<evidence type="ECO:0000256" key="1">
    <source>
        <dbReference type="SAM" id="MobiDB-lite"/>
    </source>
</evidence>
<accession>A0A1H9J5K1</accession>
<feature type="region of interest" description="Disordered" evidence="1">
    <location>
        <begin position="49"/>
        <end position="86"/>
    </location>
</feature>
<keyword evidence="3" id="KW-1185">Reference proteome</keyword>
<dbReference type="AlphaFoldDB" id="A0A1H9J5K1"/>
<feature type="compositionally biased region" description="Low complexity" evidence="1">
    <location>
        <begin position="56"/>
        <end position="72"/>
    </location>
</feature>
<organism evidence="2 3">
    <name type="scientific">Hyunsoonleella jejuensis</name>
    <dbReference type="NCBI Taxonomy" id="419940"/>
    <lineage>
        <taxon>Bacteria</taxon>
        <taxon>Pseudomonadati</taxon>
        <taxon>Bacteroidota</taxon>
        <taxon>Flavobacteriia</taxon>
        <taxon>Flavobacteriales</taxon>
        <taxon>Flavobacteriaceae</taxon>
    </lineage>
</organism>
<sequence length="86" mass="10263">MELTWLYKVIKTFLSYFKKPLIPLLTSYLYIKVIKKKLHMGIIKDKKKFERTKEQTNPTNPTGNTNINTNDFDINEKTIKNQQNKK</sequence>
<dbReference type="EMBL" id="FOFN01000003">
    <property type="protein sequence ID" value="SEQ82009.1"/>
    <property type="molecule type" value="Genomic_DNA"/>
</dbReference>
<evidence type="ECO:0000313" key="3">
    <source>
        <dbReference type="Proteomes" id="UP000198999"/>
    </source>
</evidence>
<proteinExistence type="predicted"/>
<dbReference type="Proteomes" id="UP000198999">
    <property type="component" value="Unassembled WGS sequence"/>
</dbReference>
<evidence type="ECO:0000313" key="2">
    <source>
        <dbReference type="EMBL" id="SEQ82009.1"/>
    </source>
</evidence>
<protein>
    <submittedName>
        <fullName evidence="2">Uncharacterized protein</fullName>
    </submittedName>
</protein>
<gene>
    <name evidence="2" type="ORF">SAMN05421824_2399</name>
</gene>
<name>A0A1H9J5K1_9FLAO</name>
<reference evidence="2 3" key="1">
    <citation type="submission" date="2016-10" db="EMBL/GenBank/DDBJ databases">
        <authorList>
            <person name="de Groot N.N."/>
        </authorList>
    </citation>
    <scope>NUCLEOTIDE SEQUENCE [LARGE SCALE GENOMIC DNA]</scope>
    <source>
        <strain evidence="2 3">DSM 21035</strain>
    </source>
</reference>